<dbReference type="EC" id="3.1.1.61" evidence="3"/>
<dbReference type="EMBL" id="JOKN01000078">
    <property type="protein sequence ID" value="KEQ55760.1"/>
    <property type="molecule type" value="Genomic_DNA"/>
</dbReference>
<sequence>MSKYMKILVPFDNSPSSLRALSKAIALANISNGSITLIHVISYHKAVAKIVGPYKGRLITHVTKFLRDAQKYASHLDTDTDVKILHGSPAEEILKFIKSKKFDVIIMGKTGTSKLTGPNLGSVSNALV</sequence>
<dbReference type="PANTHER" id="PTHR46268">
    <property type="entry name" value="STRESS RESPONSE PROTEIN NHAX"/>
    <property type="match status" value="1"/>
</dbReference>
<evidence type="ECO:0000313" key="3">
    <source>
        <dbReference type="EMBL" id="KEQ55760.1"/>
    </source>
</evidence>
<dbReference type="SUPFAM" id="SSF52402">
    <property type="entry name" value="Adenine nucleotide alpha hydrolases-like"/>
    <property type="match status" value="1"/>
</dbReference>
<dbReference type="Gene3D" id="3.40.50.620">
    <property type="entry name" value="HUPs"/>
    <property type="match status" value="1"/>
</dbReference>
<dbReference type="AlphaFoldDB" id="A0A081RKN7"/>
<dbReference type="PANTHER" id="PTHR46268:SF25">
    <property type="entry name" value="USPA DOMAIN PROTEIN"/>
    <property type="match status" value="1"/>
</dbReference>
<dbReference type="PRINTS" id="PR01438">
    <property type="entry name" value="UNVRSLSTRESS"/>
</dbReference>
<reference evidence="3 4" key="1">
    <citation type="submission" date="2014-06" db="EMBL/GenBank/DDBJ databases">
        <authorList>
            <person name="Ngugi D.K."/>
            <person name="Blom J."/>
            <person name="Alam I."/>
            <person name="Rashid M."/>
            <person name="Ba Alawi W."/>
            <person name="Zhang G."/>
            <person name="Hikmawan T."/>
            <person name="Guan Y."/>
            <person name="Antunes A."/>
            <person name="Siam R."/>
            <person name="ElDorry H."/>
            <person name="Bajic V."/>
            <person name="Stingl U."/>
        </authorList>
    </citation>
    <scope>NUCLEOTIDE SEQUENCE [LARGE SCALE GENOMIC DNA]</scope>
    <source>
        <strain evidence="3">SCGC AAA799-N04</strain>
    </source>
</reference>
<dbReference type="CDD" id="cd00293">
    <property type="entry name" value="USP-like"/>
    <property type="match status" value="1"/>
</dbReference>
<feature type="domain" description="UspA" evidence="2">
    <location>
        <begin position="4"/>
        <end position="128"/>
    </location>
</feature>
<evidence type="ECO:0000256" key="1">
    <source>
        <dbReference type="ARBA" id="ARBA00008791"/>
    </source>
</evidence>
<comment type="similarity">
    <text evidence="1">Belongs to the universal stress protein A family.</text>
</comment>
<evidence type="ECO:0000313" key="4">
    <source>
        <dbReference type="Proteomes" id="UP000028059"/>
    </source>
</evidence>
<dbReference type="GO" id="GO:0008984">
    <property type="term" value="F:protein-glutamate methylesterase activity"/>
    <property type="evidence" value="ECO:0007669"/>
    <property type="project" value="UniProtKB-EC"/>
</dbReference>
<accession>A0A081RKN7</accession>
<keyword evidence="3" id="KW-0378">Hydrolase</keyword>
<keyword evidence="4" id="KW-1185">Reference proteome</keyword>
<gene>
    <name evidence="3" type="ORF">AAA799N04_01858</name>
</gene>
<dbReference type="Pfam" id="PF00582">
    <property type="entry name" value="Usp"/>
    <property type="match status" value="1"/>
</dbReference>
<dbReference type="InterPro" id="IPR006016">
    <property type="entry name" value="UspA"/>
</dbReference>
<evidence type="ECO:0000259" key="2">
    <source>
        <dbReference type="Pfam" id="PF00582"/>
    </source>
</evidence>
<dbReference type="InterPro" id="IPR014729">
    <property type="entry name" value="Rossmann-like_a/b/a_fold"/>
</dbReference>
<organism evidence="3 4">
    <name type="scientific">Marine Group I thaumarchaeote SCGC AAA799-N04</name>
    <dbReference type="NCBI Taxonomy" id="1502293"/>
    <lineage>
        <taxon>Archaea</taxon>
        <taxon>Nitrososphaerota</taxon>
        <taxon>Marine Group I</taxon>
    </lineage>
</organism>
<comment type="caution">
    <text evidence="3">The sequence shown here is derived from an EMBL/GenBank/DDBJ whole genome shotgun (WGS) entry which is preliminary data.</text>
</comment>
<dbReference type="InterPro" id="IPR006015">
    <property type="entry name" value="Universal_stress_UspA"/>
</dbReference>
<proteinExistence type="inferred from homology"/>
<dbReference type="Proteomes" id="UP000028059">
    <property type="component" value="Unassembled WGS sequence"/>
</dbReference>
<name>A0A081RKN7_9ARCH</name>
<protein>
    <submittedName>
        <fullName evidence="3">Universal stress protein</fullName>
        <ecNumber evidence="3">3.1.1.61</ecNumber>
    </submittedName>
</protein>